<evidence type="ECO:0000259" key="3">
    <source>
        <dbReference type="Pfam" id="PF07992"/>
    </source>
</evidence>
<sequence>MYDTIIIGGSYAGLSAGLALARFRRRILIIDDGNPCNKNTKESHNFVGHDGESPSSIIKSVKSQLLQYETVDFLHDSVSEVHAFSEYCSATFRNNKVFHARKLLLACGITDLLPPIEGFGDCWGISIIDCPYCHGYEFRDKKAVVLGTLKKVKKIVTLLKPLHADIDVIEPSPPLGHKEEGFNIAADSHIDNFYSAIKSIRHKNGLVQSIIFQNDETKSTDLIYAPRPFELSGNLHAQLGCKKTKHGYISVNKKQLTSVRHVYACGDNSNLLRSISSAVYSGTKAGMMINSALAVEHERT</sequence>
<evidence type="ECO:0000256" key="1">
    <source>
        <dbReference type="ARBA" id="ARBA00022630"/>
    </source>
</evidence>
<name>A0ABY7WB73_9SPHI</name>
<dbReference type="PANTHER" id="PTHR48105">
    <property type="entry name" value="THIOREDOXIN REDUCTASE 1-RELATED-RELATED"/>
    <property type="match status" value="1"/>
</dbReference>
<dbReference type="Gene3D" id="3.50.50.60">
    <property type="entry name" value="FAD/NAD(P)-binding domain"/>
    <property type="match status" value="2"/>
</dbReference>
<feature type="domain" description="FAD/NAD(P)-binding" evidence="3">
    <location>
        <begin position="2"/>
        <end position="147"/>
    </location>
</feature>
<reference evidence="4 5" key="1">
    <citation type="submission" date="2023-02" db="EMBL/GenBank/DDBJ databases">
        <title>Genome sequence of Sphingobacterium sp. KACC 22765.</title>
        <authorList>
            <person name="Kim S."/>
            <person name="Heo J."/>
            <person name="Kwon S.-W."/>
        </authorList>
    </citation>
    <scope>NUCLEOTIDE SEQUENCE [LARGE SCALE GENOMIC DNA]</scope>
    <source>
        <strain evidence="4 5">KACC 22765</strain>
    </source>
</reference>
<protein>
    <submittedName>
        <fullName evidence="4">NAD(P)/FAD-dependent oxidoreductase</fullName>
    </submittedName>
</protein>
<dbReference type="EMBL" id="CP117880">
    <property type="protein sequence ID" value="WDF66921.1"/>
    <property type="molecule type" value="Genomic_DNA"/>
</dbReference>
<proteinExistence type="predicted"/>
<dbReference type="PRINTS" id="PR00469">
    <property type="entry name" value="PNDRDTASEII"/>
</dbReference>
<dbReference type="PRINTS" id="PR00368">
    <property type="entry name" value="FADPNR"/>
</dbReference>
<accession>A0ABY7WB73</accession>
<keyword evidence="1" id="KW-0285">Flavoprotein</keyword>
<dbReference type="SUPFAM" id="SSF51905">
    <property type="entry name" value="FAD/NAD(P)-binding domain"/>
    <property type="match status" value="1"/>
</dbReference>
<evidence type="ECO:0000313" key="5">
    <source>
        <dbReference type="Proteomes" id="UP001221558"/>
    </source>
</evidence>
<gene>
    <name evidence="4" type="ORF">PQ465_11450</name>
</gene>
<dbReference type="Proteomes" id="UP001221558">
    <property type="component" value="Chromosome"/>
</dbReference>
<evidence type="ECO:0000256" key="2">
    <source>
        <dbReference type="ARBA" id="ARBA00023002"/>
    </source>
</evidence>
<dbReference type="InterPro" id="IPR023753">
    <property type="entry name" value="FAD/NAD-binding_dom"/>
</dbReference>
<dbReference type="Pfam" id="PF07992">
    <property type="entry name" value="Pyr_redox_2"/>
    <property type="match status" value="1"/>
</dbReference>
<keyword evidence="5" id="KW-1185">Reference proteome</keyword>
<organism evidence="4 5">
    <name type="scientific">Sphingobacterium oryzagri</name>
    <dbReference type="NCBI Taxonomy" id="3025669"/>
    <lineage>
        <taxon>Bacteria</taxon>
        <taxon>Pseudomonadati</taxon>
        <taxon>Bacteroidota</taxon>
        <taxon>Sphingobacteriia</taxon>
        <taxon>Sphingobacteriales</taxon>
        <taxon>Sphingobacteriaceae</taxon>
        <taxon>Sphingobacterium</taxon>
    </lineage>
</organism>
<dbReference type="RefSeq" id="WP_274265661.1">
    <property type="nucleotide sequence ID" value="NZ_CP117880.1"/>
</dbReference>
<dbReference type="InterPro" id="IPR050097">
    <property type="entry name" value="Ferredoxin-NADP_redctase_2"/>
</dbReference>
<dbReference type="InterPro" id="IPR036188">
    <property type="entry name" value="FAD/NAD-bd_sf"/>
</dbReference>
<evidence type="ECO:0000313" key="4">
    <source>
        <dbReference type="EMBL" id="WDF66921.1"/>
    </source>
</evidence>
<keyword evidence="2" id="KW-0560">Oxidoreductase</keyword>